<gene>
    <name evidence="1" type="ORF">CFP75_30865</name>
</gene>
<dbReference type="Proteomes" id="UP000215563">
    <property type="component" value="Unassembled WGS sequence"/>
</dbReference>
<reference evidence="1 2" key="1">
    <citation type="submission" date="2017-07" db="EMBL/GenBank/DDBJ databases">
        <title>Amycolatopsis alba DSM 44262 Genome sequencing and assembly.</title>
        <authorList>
            <person name="Kaur N."/>
            <person name="Mayilraj S."/>
        </authorList>
    </citation>
    <scope>NUCLEOTIDE SEQUENCE [LARGE SCALE GENOMIC DNA]</scope>
    <source>
        <strain evidence="1 2">DSM 44262</strain>
    </source>
</reference>
<protein>
    <submittedName>
        <fullName evidence="1">Uncharacterized protein</fullName>
    </submittedName>
</protein>
<accession>A0A229RFC8</accession>
<dbReference type="AlphaFoldDB" id="A0A229RFC8"/>
<comment type="caution">
    <text evidence="1">The sequence shown here is derived from an EMBL/GenBank/DDBJ whole genome shotgun (WGS) entry which is preliminary data.</text>
</comment>
<sequence>MGTDINGVIEYRRASACAGHGPGSWAQAIDLDILNDTRNYDAFACLFGVRNFANFRPIAADRGLPDDATDFTVAHMARWGCFGATWIGWSEVEAVDWDELADLPDSRIHEYRRQPDGSLAFRGKAGHNTRFAKVSGTPIGAQGEGKIWPEGTEWIDGDAVFRSERLSRSQAVTLEWAPVWAVMRALAGVHGDDNVRLIVWFDD</sequence>
<evidence type="ECO:0000313" key="2">
    <source>
        <dbReference type="Proteomes" id="UP000215563"/>
    </source>
</evidence>
<organism evidence="1 2">
    <name type="scientific">Amycolatopsis alba DSM 44262</name>
    <dbReference type="NCBI Taxonomy" id="1125972"/>
    <lineage>
        <taxon>Bacteria</taxon>
        <taxon>Bacillati</taxon>
        <taxon>Actinomycetota</taxon>
        <taxon>Actinomycetes</taxon>
        <taxon>Pseudonocardiales</taxon>
        <taxon>Pseudonocardiaceae</taxon>
        <taxon>Amycolatopsis</taxon>
    </lineage>
</organism>
<name>A0A229RFC8_AMYAL</name>
<keyword evidence="2" id="KW-1185">Reference proteome</keyword>
<proteinExistence type="predicted"/>
<evidence type="ECO:0000313" key="1">
    <source>
        <dbReference type="EMBL" id="OXM45360.1"/>
    </source>
</evidence>
<dbReference type="RefSeq" id="WP_020635482.1">
    <property type="nucleotide sequence ID" value="NZ_KB913032.1"/>
</dbReference>
<dbReference type="EMBL" id="NMQU01000104">
    <property type="protein sequence ID" value="OXM45360.1"/>
    <property type="molecule type" value="Genomic_DNA"/>
</dbReference>